<dbReference type="GO" id="GO:0016616">
    <property type="term" value="F:oxidoreductase activity, acting on the CH-OH group of donors, NAD or NADP as acceptor"/>
    <property type="evidence" value="ECO:0007669"/>
    <property type="project" value="UniProtKB-ARBA"/>
</dbReference>
<dbReference type="Pfam" id="PF02826">
    <property type="entry name" value="2-Hacid_dh_C"/>
    <property type="match status" value="1"/>
</dbReference>
<dbReference type="PANTHER" id="PTHR43333:SF1">
    <property type="entry name" value="D-ISOMER SPECIFIC 2-HYDROXYACID DEHYDROGENASE NAD-BINDING DOMAIN-CONTAINING PROTEIN"/>
    <property type="match status" value="1"/>
</dbReference>
<dbReference type="PROSITE" id="PS00065">
    <property type="entry name" value="D_2_HYDROXYACID_DH_1"/>
    <property type="match status" value="1"/>
</dbReference>
<dbReference type="PANTHER" id="PTHR43333">
    <property type="entry name" value="2-HACID_DH_C DOMAIN-CONTAINING PROTEIN"/>
    <property type="match status" value="1"/>
</dbReference>
<feature type="domain" description="D-isomer specific 2-hydroxyacid dehydrogenase NAD-binding" evidence="3">
    <location>
        <begin position="100"/>
        <end position="272"/>
    </location>
</feature>
<evidence type="ECO:0000256" key="2">
    <source>
        <dbReference type="ARBA" id="ARBA00023027"/>
    </source>
</evidence>
<evidence type="ECO:0000313" key="5">
    <source>
        <dbReference type="Proteomes" id="UP000182350"/>
    </source>
</evidence>
<dbReference type="GO" id="GO:0051287">
    <property type="term" value="F:NAD binding"/>
    <property type="evidence" value="ECO:0007669"/>
    <property type="project" value="InterPro"/>
</dbReference>
<keyword evidence="1" id="KW-0560">Oxidoreductase</keyword>
<dbReference type="InterPro" id="IPR036291">
    <property type="entry name" value="NAD(P)-bd_dom_sf"/>
</dbReference>
<dbReference type="SUPFAM" id="SSF51735">
    <property type="entry name" value="NAD(P)-binding Rossmann-fold domains"/>
    <property type="match status" value="1"/>
</dbReference>
<accession>A0A1K1X7L1</accession>
<name>A0A1K1X7L1_9GAMM</name>
<dbReference type="FunFam" id="3.40.50.720:FF:000363">
    <property type="entry name" value="D-isomer specific 2-hydroxyacid dehydrogenase"/>
    <property type="match status" value="1"/>
</dbReference>
<gene>
    <name evidence="4" type="ORF">SAMN02745752_01760</name>
</gene>
<evidence type="ECO:0000256" key="1">
    <source>
        <dbReference type="ARBA" id="ARBA00023002"/>
    </source>
</evidence>
<dbReference type="InterPro" id="IPR006140">
    <property type="entry name" value="D-isomer_DH_NAD-bd"/>
</dbReference>
<dbReference type="RefSeq" id="WP_072326000.1">
    <property type="nucleotide sequence ID" value="NZ_FPJW01000005.1"/>
</dbReference>
<dbReference type="CDD" id="cd12164">
    <property type="entry name" value="GDH_like_2"/>
    <property type="match status" value="1"/>
</dbReference>
<evidence type="ECO:0000259" key="3">
    <source>
        <dbReference type="Pfam" id="PF02826"/>
    </source>
</evidence>
<dbReference type="InterPro" id="IPR029752">
    <property type="entry name" value="D-isomer_DH_CS1"/>
</dbReference>
<dbReference type="OrthoDB" id="9787219at2"/>
<keyword evidence="4" id="KW-0670">Pyruvate</keyword>
<sequence length="307" mass="34132">MLYLHLDNDLPRWLEAFQQQRPDLRVVTANDEFDHAEVRWVAAWNPPEGLFARFPKLEAVFALGAGVDAFMRRSDLPETVPLMRLLDAGMAQQMVEYILWAVLTVQRDFDRYQQQQLQQQWQEQTARSVTEMRLGVLGLGALGQQVARQLAGLGYPVTGWKRSSLDLPGVRVLTGDEGFKQLLQTSDVLISLLPNTPATQGMLNADCLGLLPQGAVLVNVARGVQVVDEDLLQLLDNGHLRLAVLDVFHQEPLPADHPFWGHPKVVLTPHVAAATLPEPAITQVLDNLHRLQRGETPRGLVTGSAGY</sequence>
<keyword evidence="5" id="KW-1185">Reference proteome</keyword>
<proteinExistence type="predicted"/>
<organism evidence="4 5">
    <name type="scientific">Marinospirillum alkaliphilum DSM 21637</name>
    <dbReference type="NCBI Taxonomy" id="1122209"/>
    <lineage>
        <taxon>Bacteria</taxon>
        <taxon>Pseudomonadati</taxon>
        <taxon>Pseudomonadota</taxon>
        <taxon>Gammaproteobacteria</taxon>
        <taxon>Oceanospirillales</taxon>
        <taxon>Oceanospirillaceae</taxon>
        <taxon>Marinospirillum</taxon>
    </lineage>
</organism>
<dbReference type="Proteomes" id="UP000182350">
    <property type="component" value="Unassembled WGS sequence"/>
</dbReference>
<dbReference type="Gene3D" id="3.40.50.720">
    <property type="entry name" value="NAD(P)-binding Rossmann-like Domain"/>
    <property type="match status" value="2"/>
</dbReference>
<evidence type="ECO:0000313" key="4">
    <source>
        <dbReference type="EMBL" id="SFX45608.1"/>
    </source>
</evidence>
<dbReference type="STRING" id="1122209.SAMN02745752_01760"/>
<reference evidence="4 5" key="1">
    <citation type="submission" date="2016-11" db="EMBL/GenBank/DDBJ databases">
        <authorList>
            <person name="Jaros S."/>
            <person name="Januszkiewicz K."/>
            <person name="Wedrychowicz H."/>
        </authorList>
    </citation>
    <scope>NUCLEOTIDE SEQUENCE [LARGE SCALE GENOMIC DNA]</scope>
    <source>
        <strain evidence="4 5">DSM 21637</strain>
    </source>
</reference>
<protein>
    <submittedName>
        <fullName evidence="4">Glyoxylate/hydroxypyruvate reductase A</fullName>
    </submittedName>
</protein>
<dbReference type="AlphaFoldDB" id="A0A1K1X7L1"/>
<dbReference type="EMBL" id="FPJW01000005">
    <property type="protein sequence ID" value="SFX45608.1"/>
    <property type="molecule type" value="Genomic_DNA"/>
</dbReference>
<keyword evidence="2" id="KW-0520">NAD</keyword>